<keyword evidence="2" id="KW-1185">Reference proteome</keyword>
<proteinExistence type="predicted"/>
<dbReference type="EMBL" id="JACTNZ010000002">
    <property type="protein sequence ID" value="KAG5562698.1"/>
    <property type="molecule type" value="Genomic_DNA"/>
</dbReference>
<reference evidence="1" key="1">
    <citation type="submission" date="2020-08" db="EMBL/GenBank/DDBJ databases">
        <title>Plant Genome Project.</title>
        <authorList>
            <person name="Zhang R.-G."/>
        </authorList>
    </citation>
    <scope>NUCLEOTIDE SEQUENCE</scope>
    <source>
        <strain evidence="1">WSP0</strain>
        <tissue evidence="1">Leaf</tissue>
    </source>
</reference>
<dbReference type="Proteomes" id="UP000823749">
    <property type="component" value="Chromosome 2"/>
</dbReference>
<organism evidence="1 2">
    <name type="scientific">Rhododendron griersonianum</name>
    <dbReference type="NCBI Taxonomy" id="479676"/>
    <lineage>
        <taxon>Eukaryota</taxon>
        <taxon>Viridiplantae</taxon>
        <taxon>Streptophyta</taxon>
        <taxon>Embryophyta</taxon>
        <taxon>Tracheophyta</taxon>
        <taxon>Spermatophyta</taxon>
        <taxon>Magnoliopsida</taxon>
        <taxon>eudicotyledons</taxon>
        <taxon>Gunneridae</taxon>
        <taxon>Pentapetalae</taxon>
        <taxon>asterids</taxon>
        <taxon>Ericales</taxon>
        <taxon>Ericaceae</taxon>
        <taxon>Ericoideae</taxon>
        <taxon>Rhodoreae</taxon>
        <taxon>Rhododendron</taxon>
    </lineage>
</organism>
<evidence type="ECO:0000313" key="1">
    <source>
        <dbReference type="EMBL" id="KAG5562698.1"/>
    </source>
</evidence>
<evidence type="ECO:0000313" key="2">
    <source>
        <dbReference type="Proteomes" id="UP000823749"/>
    </source>
</evidence>
<comment type="caution">
    <text evidence="1">The sequence shown here is derived from an EMBL/GenBank/DDBJ whole genome shotgun (WGS) entry which is preliminary data.</text>
</comment>
<dbReference type="PANTHER" id="PTHR34676:SF8">
    <property type="entry name" value="TRANSMEMBRANE PROTEIN"/>
    <property type="match status" value="1"/>
</dbReference>
<gene>
    <name evidence="1" type="ORF">RHGRI_005429</name>
</gene>
<sequence>MKIVDDKPVQKTASELSVTEKPLLQANNRALDILFFAVDINEHRKIANYEIAKETWDILVTCHEGTDVVKQSKLQRLTTEFEIIIM</sequence>
<name>A0AAV6LEF9_9ERIC</name>
<protein>
    <submittedName>
        <fullName evidence="1">Uncharacterized protein</fullName>
    </submittedName>
</protein>
<dbReference type="AlphaFoldDB" id="A0AAV6LEF9"/>
<dbReference type="PANTHER" id="PTHR34676">
    <property type="entry name" value="DUF4219 DOMAIN-CONTAINING PROTEIN-RELATED"/>
    <property type="match status" value="1"/>
</dbReference>
<accession>A0AAV6LEF9</accession>